<evidence type="ECO:0000256" key="4">
    <source>
        <dbReference type="ARBA" id="ARBA00022502"/>
    </source>
</evidence>
<keyword evidence="8 10" id="KW-0472">Membrane</keyword>
<evidence type="ECO:0000313" key="12">
    <source>
        <dbReference type="EMBL" id="KYR00199.1"/>
    </source>
</evidence>
<keyword evidence="11" id="KW-0732">Signal</keyword>
<keyword evidence="9" id="KW-0325">Glycoprotein</keyword>
<keyword evidence="13" id="KW-1185">Reference proteome</keyword>
<dbReference type="PANTHER" id="PTHR28650:SF1">
    <property type="entry name" value="PHOSPHATIDYLINOSITOL-GLYCAN BIOSYNTHESIS CLASS X PROTEIN"/>
    <property type="match status" value="1"/>
</dbReference>
<dbReference type="InterPro" id="IPR040039">
    <property type="entry name" value="PIGX"/>
</dbReference>
<evidence type="ECO:0000256" key="8">
    <source>
        <dbReference type="ARBA" id="ARBA00023136"/>
    </source>
</evidence>
<feature type="chain" id="PRO_5007593600" evidence="11">
    <location>
        <begin position="27"/>
        <end position="529"/>
    </location>
</feature>
<dbReference type="InParanoid" id="A0A152A1X2"/>
<dbReference type="GO" id="GO:0005789">
    <property type="term" value="C:endoplasmic reticulum membrane"/>
    <property type="evidence" value="ECO:0007669"/>
    <property type="project" value="UniProtKB-SubCell"/>
</dbReference>
<evidence type="ECO:0000313" key="13">
    <source>
        <dbReference type="Proteomes" id="UP000076078"/>
    </source>
</evidence>
<evidence type="ECO:0000256" key="11">
    <source>
        <dbReference type="SAM" id="SignalP"/>
    </source>
</evidence>
<evidence type="ECO:0000256" key="7">
    <source>
        <dbReference type="ARBA" id="ARBA00022989"/>
    </source>
</evidence>
<sequence>MFNNNSKINYVSLVLLFIFSISIVRSENNVNRIVVTSSKVESDIHLMTNEKDDNAVDIYNEKKGLQSDFTLRHTLSIAMDSSVQLIFNQDTKDEVQSVTVYLDHKDPNHPNIQLLIDYSDWSPSVKMESYSTVRSLSFNESLIVCGILEQLVGVPIQPCSSDSELPSLLHMGLAPVDLHLPFLDENPNFTGTDFTSKKVRFLQTEMSQKLQDLLVESKFYSRYYKDSERMTTVFTISPRPVLQEFSIKFNRYSKEISFTQVMSVKSVERLSISFVQREGAPVQLKLLNKDSYEIFNMENGDHKLVQPDRDTDDHYITSQDVSYQFQDRSIKKLGFHRDLVTSLVITNHLNNGLHECSLSLLEHLDEVIFIDKYEVDEIQRFGGPQVTIYQLIDLEKPSLSSTQNYVSVVKSNLTLSPNQYQSINISLPVHFRYQNPSLHSPTRQSTISIPKLFLKCKESHNQWLRIYPSYQDPAQQSIQIQLPVGQLSIRHQISFYTLLITVIGSLIVVITIIYRNYNNNNKSQKIKGY</sequence>
<keyword evidence="6" id="KW-0256">Endoplasmic reticulum</keyword>
<evidence type="ECO:0000256" key="5">
    <source>
        <dbReference type="ARBA" id="ARBA00022692"/>
    </source>
</evidence>
<evidence type="ECO:0000256" key="3">
    <source>
        <dbReference type="ARBA" id="ARBA00010345"/>
    </source>
</evidence>
<comment type="pathway">
    <text evidence="2">Glycolipid biosynthesis; glycosylphosphatidylinositol-anchor biosynthesis.</text>
</comment>
<dbReference type="InterPro" id="IPR013233">
    <property type="entry name" value="PIG-X/PBN1"/>
</dbReference>
<proteinExistence type="inferred from homology"/>
<dbReference type="Proteomes" id="UP000076078">
    <property type="component" value="Unassembled WGS sequence"/>
</dbReference>
<dbReference type="PANTHER" id="PTHR28650">
    <property type="entry name" value="PHOSPHATIDYLINOSITOL-GLYCAN BIOSYNTHESIS CLASS X PROTEIN"/>
    <property type="match status" value="1"/>
</dbReference>
<feature type="transmembrane region" description="Helical" evidence="10">
    <location>
        <begin position="493"/>
        <end position="514"/>
    </location>
</feature>
<gene>
    <name evidence="12" type="ORF">DLAC_03356</name>
</gene>
<comment type="caution">
    <text evidence="12">The sequence shown here is derived from an EMBL/GenBank/DDBJ whole genome shotgun (WGS) entry which is preliminary data.</text>
</comment>
<evidence type="ECO:0000256" key="10">
    <source>
        <dbReference type="SAM" id="Phobius"/>
    </source>
</evidence>
<evidence type="ECO:0000256" key="1">
    <source>
        <dbReference type="ARBA" id="ARBA00004389"/>
    </source>
</evidence>
<dbReference type="UniPathway" id="UPA00196"/>
<dbReference type="SMART" id="SM00780">
    <property type="entry name" value="PIG-X"/>
    <property type="match status" value="1"/>
</dbReference>
<dbReference type="STRING" id="361077.A0A152A1X2"/>
<organism evidence="12 13">
    <name type="scientific">Tieghemostelium lacteum</name>
    <name type="common">Slime mold</name>
    <name type="synonym">Dictyostelium lacteum</name>
    <dbReference type="NCBI Taxonomy" id="361077"/>
    <lineage>
        <taxon>Eukaryota</taxon>
        <taxon>Amoebozoa</taxon>
        <taxon>Evosea</taxon>
        <taxon>Eumycetozoa</taxon>
        <taxon>Dictyostelia</taxon>
        <taxon>Dictyosteliales</taxon>
        <taxon>Raperosteliaceae</taxon>
        <taxon>Tieghemostelium</taxon>
    </lineage>
</organism>
<protein>
    <submittedName>
        <fullName evidence="12">Phosphatidylinositol glycan</fullName>
    </submittedName>
</protein>
<keyword evidence="4" id="KW-0337">GPI-anchor biosynthesis</keyword>
<keyword evidence="5 10" id="KW-0812">Transmembrane</keyword>
<dbReference type="OrthoDB" id="5546453at2759"/>
<evidence type="ECO:0000256" key="2">
    <source>
        <dbReference type="ARBA" id="ARBA00004687"/>
    </source>
</evidence>
<dbReference type="AlphaFoldDB" id="A0A152A1X2"/>
<keyword evidence="7 10" id="KW-1133">Transmembrane helix</keyword>
<accession>A0A152A1X2</accession>
<dbReference type="OMA" id="IHLRYQN"/>
<evidence type="ECO:0000256" key="9">
    <source>
        <dbReference type="ARBA" id="ARBA00023180"/>
    </source>
</evidence>
<dbReference type="GO" id="GO:0006506">
    <property type="term" value="P:GPI anchor biosynthetic process"/>
    <property type="evidence" value="ECO:0007669"/>
    <property type="project" value="UniProtKB-UniPathway"/>
</dbReference>
<dbReference type="EMBL" id="LODT01000016">
    <property type="protein sequence ID" value="KYR00199.1"/>
    <property type="molecule type" value="Genomic_DNA"/>
</dbReference>
<dbReference type="Pfam" id="PF08320">
    <property type="entry name" value="PIG-X"/>
    <property type="match status" value="1"/>
</dbReference>
<name>A0A152A1X2_TIELA</name>
<evidence type="ECO:0000256" key="6">
    <source>
        <dbReference type="ARBA" id="ARBA00022824"/>
    </source>
</evidence>
<comment type="subcellular location">
    <subcellularLocation>
        <location evidence="1">Endoplasmic reticulum membrane</location>
        <topology evidence="1">Single-pass membrane protein</topology>
    </subcellularLocation>
</comment>
<feature type="signal peptide" evidence="11">
    <location>
        <begin position="1"/>
        <end position="26"/>
    </location>
</feature>
<reference evidence="12 13" key="1">
    <citation type="submission" date="2015-12" db="EMBL/GenBank/DDBJ databases">
        <title>Dictyostelia acquired genes for synthesis and detection of signals that induce cell-type specialization by lateral gene transfer from prokaryotes.</title>
        <authorList>
            <person name="Gloeckner G."/>
            <person name="Schaap P."/>
        </authorList>
    </citation>
    <scope>NUCLEOTIDE SEQUENCE [LARGE SCALE GENOMIC DNA]</scope>
    <source>
        <strain evidence="12 13">TK</strain>
    </source>
</reference>
<comment type="similarity">
    <text evidence="3">Belongs to the PIGX family.</text>
</comment>